<proteinExistence type="predicted"/>
<dbReference type="PRINTS" id="PR01227">
    <property type="entry name" value="SSPAMPROTEIN"/>
</dbReference>
<accession>A0ABV0F5Z6</accession>
<evidence type="ECO:0000313" key="2">
    <source>
        <dbReference type="Proteomes" id="UP001455709"/>
    </source>
</evidence>
<keyword evidence="2" id="KW-1185">Reference proteome</keyword>
<protein>
    <recommendedName>
        <fullName evidence="3">Type III secretion system protein SpaM</fullName>
    </recommendedName>
</protein>
<dbReference type="RefSeq" id="WP_347369287.1">
    <property type="nucleotide sequence ID" value="NZ_JBDOJC010000001.1"/>
</dbReference>
<reference evidence="1 2" key="1">
    <citation type="submission" date="2024-05" db="EMBL/GenBank/DDBJ databases">
        <authorList>
            <person name="De Oliveira J.P."/>
            <person name="Noriler S.A."/>
            <person name="De Oliveira A.G."/>
            <person name="Sipoli D.S."/>
        </authorList>
    </citation>
    <scope>NUCLEOTIDE SEQUENCE [LARGE SCALE GENOMIC DNA]</scope>
    <source>
        <strain evidence="1 2">LABIM189</strain>
    </source>
</reference>
<comment type="caution">
    <text evidence="1">The sequence shown here is derived from an EMBL/GenBank/DDBJ whole genome shotgun (WGS) entry which is preliminary data.</text>
</comment>
<gene>
    <name evidence="1" type="ORF">ABGV49_00215</name>
</gene>
<name>A0ABV0F5Z6_9NEIS</name>
<dbReference type="InterPro" id="IPR002954">
    <property type="entry name" value="Salm_SPAgM"/>
</dbReference>
<evidence type="ECO:0000313" key="1">
    <source>
        <dbReference type="EMBL" id="MEO2215490.1"/>
    </source>
</evidence>
<dbReference type="Proteomes" id="UP001455709">
    <property type="component" value="Unassembled WGS sequence"/>
</dbReference>
<dbReference type="Pfam" id="PF02090">
    <property type="entry name" value="SPAM"/>
    <property type="match status" value="1"/>
</dbReference>
<sequence length="151" mass="18116">MSLLLKIGALLRRCRFAQSRCEQALAQLARRDGALQREIDDMGAQIEGLRQLLHAQRPAGTVLERSQLFALHRKQAVMRHRMQDLDLQIGQLREQRGQLAQQREEQAGLHRFWLRKEDKYQRWAQLRRRQERLEAIRREESELEERTKWEP</sequence>
<dbReference type="EMBL" id="JBDOJC010000001">
    <property type="protein sequence ID" value="MEO2215490.1"/>
    <property type="molecule type" value="Genomic_DNA"/>
</dbReference>
<evidence type="ECO:0008006" key="3">
    <source>
        <dbReference type="Google" id="ProtNLM"/>
    </source>
</evidence>
<organism evidence="1 2">
    <name type="scientific">Chromobacterium vaccinii</name>
    <dbReference type="NCBI Taxonomy" id="1108595"/>
    <lineage>
        <taxon>Bacteria</taxon>
        <taxon>Pseudomonadati</taxon>
        <taxon>Pseudomonadota</taxon>
        <taxon>Betaproteobacteria</taxon>
        <taxon>Neisseriales</taxon>
        <taxon>Chromobacteriaceae</taxon>
        <taxon>Chromobacterium</taxon>
    </lineage>
</organism>